<accession>A0A2K3L928</accession>
<evidence type="ECO:0000313" key="1">
    <source>
        <dbReference type="EMBL" id="PNX75045.1"/>
    </source>
</evidence>
<organism evidence="1 2">
    <name type="scientific">Trifolium pratense</name>
    <name type="common">Red clover</name>
    <dbReference type="NCBI Taxonomy" id="57577"/>
    <lineage>
        <taxon>Eukaryota</taxon>
        <taxon>Viridiplantae</taxon>
        <taxon>Streptophyta</taxon>
        <taxon>Embryophyta</taxon>
        <taxon>Tracheophyta</taxon>
        <taxon>Spermatophyta</taxon>
        <taxon>Magnoliopsida</taxon>
        <taxon>eudicotyledons</taxon>
        <taxon>Gunneridae</taxon>
        <taxon>Pentapetalae</taxon>
        <taxon>rosids</taxon>
        <taxon>fabids</taxon>
        <taxon>Fabales</taxon>
        <taxon>Fabaceae</taxon>
        <taxon>Papilionoideae</taxon>
        <taxon>50 kb inversion clade</taxon>
        <taxon>NPAAA clade</taxon>
        <taxon>Hologalegina</taxon>
        <taxon>IRL clade</taxon>
        <taxon>Trifolieae</taxon>
        <taxon>Trifolium</taxon>
    </lineage>
</organism>
<dbReference type="EMBL" id="ASHM01028449">
    <property type="protein sequence ID" value="PNX75045.1"/>
    <property type="molecule type" value="Genomic_DNA"/>
</dbReference>
<dbReference type="AlphaFoldDB" id="A0A2K3L928"/>
<reference evidence="1 2" key="1">
    <citation type="journal article" date="2014" name="Am. J. Bot.">
        <title>Genome assembly and annotation for red clover (Trifolium pratense; Fabaceae).</title>
        <authorList>
            <person name="Istvanek J."/>
            <person name="Jaros M."/>
            <person name="Krenek A."/>
            <person name="Repkova J."/>
        </authorList>
    </citation>
    <scope>NUCLEOTIDE SEQUENCE [LARGE SCALE GENOMIC DNA]</scope>
    <source>
        <strain evidence="2">cv. Tatra</strain>
        <tissue evidence="1">Young leaves</tissue>
    </source>
</reference>
<reference evidence="1 2" key="2">
    <citation type="journal article" date="2017" name="Front. Plant Sci.">
        <title>Gene Classification and Mining of Molecular Markers Useful in Red Clover (Trifolium pratense) Breeding.</title>
        <authorList>
            <person name="Istvanek J."/>
            <person name="Dluhosova J."/>
            <person name="Dluhos P."/>
            <person name="Patkova L."/>
            <person name="Nedelnik J."/>
            <person name="Repkova J."/>
        </authorList>
    </citation>
    <scope>NUCLEOTIDE SEQUENCE [LARGE SCALE GENOMIC DNA]</scope>
    <source>
        <strain evidence="2">cv. Tatra</strain>
        <tissue evidence="1">Young leaves</tissue>
    </source>
</reference>
<name>A0A2K3L928_TRIPR</name>
<evidence type="ECO:0000313" key="2">
    <source>
        <dbReference type="Proteomes" id="UP000236291"/>
    </source>
</evidence>
<dbReference type="Proteomes" id="UP000236291">
    <property type="component" value="Unassembled WGS sequence"/>
</dbReference>
<proteinExistence type="predicted"/>
<protein>
    <submittedName>
        <fullName evidence="1">Uncharacterized protein</fullName>
    </submittedName>
</protein>
<sequence length="57" mass="6322">MFSLVLPVVRTWNQLNTCSFPVVPLALFGRQLAYLASLRLGNLDGKKSQVIQTICTV</sequence>
<comment type="caution">
    <text evidence="1">The sequence shown here is derived from an EMBL/GenBank/DDBJ whole genome shotgun (WGS) entry which is preliminary data.</text>
</comment>
<gene>
    <name evidence="1" type="ORF">L195_g030976</name>
</gene>